<feature type="domain" description="18S rRNA (guanine(1575)-N(7))-methyltransferase Bud23 C-terminal" evidence="11">
    <location>
        <begin position="165"/>
        <end position="239"/>
    </location>
</feature>
<feature type="domain" description="Methyltransferase type 11" evidence="10">
    <location>
        <begin position="20"/>
        <end position="99"/>
    </location>
</feature>
<dbReference type="CDD" id="cd02440">
    <property type="entry name" value="AdoMet_MTases"/>
    <property type="match status" value="1"/>
</dbReference>
<dbReference type="InterPro" id="IPR029063">
    <property type="entry name" value="SAM-dependent_MTases_sf"/>
</dbReference>
<dbReference type="EMBL" id="UXUI01014090">
    <property type="protein sequence ID" value="VDD97552.1"/>
    <property type="molecule type" value="Genomic_DNA"/>
</dbReference>
<evidence type="ECO:0000256" key="9">
    <source>
        <dbReference type="SAM" id="MobiDB-lite"/>
    </source>
</evidence>
<name>A0A0N4VQ57_ENTVE</name>
<reference evidence="14" key="1">
    <citation type="submission" date="2017-02" db="UniProtKB">
        <authorList>
            <consortium name="WormBaseParasite"/>
        </authorList>
    </citation>
    <scope>IDENTIFICATION</scope>
</reference>
<organism evidence="14">
    <name type="scientific">Enterobius vermicularis</name>
    <name type="common">Human pinworm</name>
    <dbReference type="NCBI Taxonomy" id="51028"/>
    <lineage>
        <taxon>Eukaryota</taxon>
        <taxon>Metazoa</taxon>
        <taxon>Ecdysozoa</taxon>
        <taxon>Nematoda</taxon>
        <taxon>Chromadorea</taxon>
        <taxon>Rhabditida</taxon>
        <taxon>Spirurina</taxon>
        <taxon>Oxyuridomorpha</taxon>
        <taxon>Oxyuroidea</taxon>
        <taxon>Oxyuridae</taxon>
        <taxon>Enterobius</taxon>
    </lineage>
</organism>
<evidence type="ECO:0000256" key="5">
    <source>
        <dbReference type="ARBA" id="ARBA00022603"/>
    </source>
</evidence>
<dbReference type="AlphaFoldDB" id="A0A0N4VQ57"/>
<dbReference type="InterPro" id="IPR013216">
    <property type="entry name" value="Methyltransf_11"/>
</dbReference>
<evidence type="ECO:0000256" key="8">
    <source>
        <dbReference type="ARBA" id="ARBA00023242"/>
    </source>
</evidence>
<dbReference type="GO" id="GO:0070476">
    <property type="term" value="P:rRNA (guanine-N7)-methylation"/>
    <property type="evidence" value="ECO:0007669"/>
    <property type="project" value="InterPro"/>
</dbReference>
<evidence type="ECO:0000256" key="7">
    <source>
        <dbReference type="ARBA" id="ARBA00022691"/>
    </source>
</evidence>
<evidence type="ECO:0000313" key="14">
    <source>
        <dbReference type="WBParaSite" id="EVEC_0001314901-mRNA-1"/>
    </source>
</evidence>
<dbReference type="InterPro" id="IPR039769">
    <property type="entry name" value="Bud23-like"/>
</dbReference>
<dbReference type="STRING" id="51028.A0A0N4VQ57"/>
<evidence type="ECO:0000256" key="4">
    <source>
        <dbReference type="ARBA" id="ARBA00022490"/>
    </source>
</evidence>
<evidence type="ECO:0000259" key="11">
    <source>
        <dbReference type="Pfam" id="PF12589"/>
    </source>
</evidence>
<dbReference type="SUPFAM" id="SSF53335">
    <property type="entry name" value="S-adenosyl-L-methionine-dependent methyltransferases"/>
    <property type="match status" value="1"/>
</dbReference>
<evidence type="ECO:0000256" key="2">
    <source>
        <dbReference type="ARBA" id="ARBA00004496"/>
    </source>
</evidence>
<evidence type="ECO:0000256" key="1">
    <source>
        <dbReference type="ARBA" id="ARBA00004123"/>
    </source>
</evidence>
<evidence type="ECO:0000313" key="13">
    <source>
        <dbReference type="Proteomes" id="UP000274131"/>
    </source>
</evidence>
<accession>A0A0N4VQ57</accession>
<sequence length="242" mass="26947">MAERALELLALPNDQPALLLDIGCGSGLSGDVLSDAGHEWIGIDVSNAMLKVAQDDREVTGDLLLGNMGHGLSFRAGAFDGAISISAIQWLCHANSRDENPHKRLLRFFQSLYACLGRGARAVFQFYPENDGQSNLISDQAAKAAFFECLKDVSTLIFFRIYLVLMTGGVRQLPRALTGAEEDGKCISNVGRRNFNILRRAKEKPRKGSKAWIEMKKERARKKGKDVRETSKYSGRKRRRLF</sequence>
<dbReference type="Pfam" id="PF08241">
    <property type="entry name" value="Methyltransf_11"/>
    <property type="match status" value="1"/>
</dbReference>
<dbReference type="Proteomes" id="UP000274131">
    <property type="component" value="Unassembled WGS sequence"/>
</dbReference>
<dbReference type="WBParaSite" id="EVEC_0001314901-mRNA-1">
    <property type="protein sequence ID" value="EVEC_0001314901-mRNA-1"/>
    <property type="gene ID" value="EVEC_0001314901"/>
</dbReference>
<keyword evidence="8" id="KW-0539">Nucleus</keyword>
<dbReference type="GO" id="GO:0005730">
    <property type="term" value="C:nucleolus"/>
    <property type="evidence" value="ECO:0007669"/>
    <property type="project" value="TreeGrafter"/>
</dbReference>
<evidence type="ECO:0000256" key="6">
    <source>
        <dbReference type="ARBA" id="ARBA00022679"/>
    </source>
</evidence>
<dbReference type="PANTHER" id="PTHR12734:SF0">
    <property type="entry name" value="18S RRNA (GUANINE-N(7))-METHYLTRANSFERASE-RELATED"/>
    <property type="match status" value="1"/>
</dbReference>
<comment type="similarity">
    <text evidence="3">Belongs to the class I-like SAM-binding methyltransferase superfamily. BUD23/WBSCR22 family.</text>
</comment>
<dbReference type="InterPro" id="IPR022238">
    <property type="entry name" value="Bud23_C"/>
</dbReference>
<reference evidence="12 13" key="2">
    <citation type="submission" date="2018-10" db="EMBL/GenBank/DDBJ databases">
        <authorList>
            <consortium name="Pathogen Informatics"/>
        </authorList>
    </citation>
    <scope>NUCLEOTIDE SEQUENCE [LARGE SCALE GENOMIC DNA]</scope>
</reference>
<keyword evidence="13" id="KW-1185">Reference proteome</keyword>
<evidence type="ECO:0000256" key="3">
    <source>
        <dbReference type="ARBA" id="ARBA00005547"/>
    </source>
</evidence>
<dbReference type="GO" id="GO:0016435">
    <property type="term" value="F:rRNA (guanine) methyltransferase activity"/>
    <property type="evidence" value="ECO:0007669"/>
    <property type="project" value="InterPro"/>
</dbReference>
<keyword evidence="4" id="KW-0963">Cytoplasm</keyword>
<keyword evidence="5" id="KW-0489">Methyltransferase</keyword>
<comment type="subcellular location">
    <subcellularLocation>
        <location evidence="2">Cytoplasm</location>
    </subcellularLocation>
    <subcellularLocation>
        <location evidence="1">Nucleus</location>
    </subcellularLocation>
</comment>
<dbReference type="PANTHER" id="PTHR12734">
    <property type="entry name" value="METHYLTRANSFERASE-RELATED"/>
    <property type="match status" value="1"/>
</dbReference>
<gene>
    <name evidence="12" type="ORF">EVEC_LOCUS12303</name>
</gene>
<evidence type="ECO:0000259" key="10">
    <source>
        <dbReference type="Pfam" id="PF08241"/>
    </source>
</evidence>
<keyword evidence="6" id="KW-0808">Transferase</keyword>
<keyword evidence="7" id="KW-0949">S-adenosyl-L-methionine</keyword>
<dbReference type="Pfam" id="PF12589">
    <property type="entry name" value="WBS_methylT"/>
    <property type="match status" value="1"/>
</dbReference>
<feature type="region of interest" description="Disordered" evidence="9">
    <location>
        <begin position="207"/>
        <end position="242"/>
    </location>
</feature>
<dbReference type="Gene3D" id="3.40.50.150">
    <property type="entry name" value="Vaccinia Virus protein VP39"/>
    <property type="match status" value="1"/>
</dbReference>
<dbReference type="GO" id="GO:0005737">
    <property type="term" value="C:cytoplasm"/>
    <property type="evidence" value="ECO:0007669"/>
    <property type="project" value="UniProtKB-SubCell"/>
</dbReference>
<dbReference type="OrthoDB" id="2877at2759"/>
<proteinExistence type="inferred from homology"/>
<protein>
    <submittedName>
        <fullName evidence="14">18S rRNA (Guanine-N(7))-methyltransferase</fullName>
    </submittedName>
</protein>
<evidence type="ECO:0000313" key="12">
    <source>
        <dbReference type="EMBL" id="VDD97552.1"/>
    </source>
</evidence>